<evidence type="ECO:0000313" key="1">
    <source>
        <dbReference type="EMBL" id="TYH32258.1"/>
    </source>
</evidence>
<dbReference type="AlphaFoldDB" id="A0A5D2HQ78"/>
<reference evidence="1 2" key="1">
    <citation type="submission" date="2019-06" db="EMBL/GenBank/DDBJ databases">
        <title>WGS assembly of Gossypium darwinii.</title>
        <authorList>
            <person name="Chen Z.J."/>
            <person name="Sreedasyam A."/>
            <person name="Ando A."/>
            <person name="Song Q."/>
            <person name="De L."/>
            <person name="Hulse-Kemp A."/>
            <person name="Ding M."/>
            <person name="Ye W."/>
            <person name="Kirkbride R."/>
            <person name="Jenkins J."/>
            <person name="Plott C."/>
            <person name="Lovell J."/>
            <person name="Lin Y.-M."/>
            <person name="Vaughn R."/>
            <person name="Liu B."/>
            <person name="Li W."/>
            <person name="Simpson S."/>
            <person name="Scheffler B."/>
            <person name="Saski C."/>
            <person name="Grover C."/>
            <person name="Hu G."/>
            <person name="Conover J."/>
            <person name="Carlson J."/>
            <person name="Shu S."/>
            <person name="Boston L."/>
            <person name="Williams M."/>
            <person name="Peterson D."/>
            <person name="Mcgee K."/>
            <person name="Jones D."/>
            <person name="Wendel J."/>
            <person name="Stelly D."/>
            <person name="Grimwood J."/>
            <person name="Schmutz J."/>
        </authorList>
    </citation>
    <scope>NUCLEOTIDE SEQUENCE [LARGE SCALE GENOMIC DNA]</scope>
    <source>
        <strain evidence="1">1808015.09</strain>
    </source>
</reference>
<accession>A0A5D2HQ78</accession>
<proteinExistence type="predicted"/>
<sequence>MQHLGKCRHKKKLSQNYQSQVLILGPMGYGPVTLPLRHSDLSK</sequence>
<gene>
    <name evidence="1" type="ORF">ES288_A01G238400v1</name>
</gene>
<organism evidence="1 2">
    <name type="scientific">Gossypium darwinii</name>
    <name type="common">Darwin's cotton</name>
    <name type="synonym">Gossypium barbadense var. darwinii</name>
    <dbReference type="NCBI Taxonomy" id="34276"/>
    <lineage>
        <taxon>Eukaryota</taxon>
        <taxon>Viridiplantae</taxon>
        <taxon>Streptophyta</taxon>
        <taxon>Embryophyta</taxon>
        <taxon>Tracheophyta</taxon>
        <taxon>Spermatophyta</taxon>
        <taxon>Magnoliopsida</taxon>
        <taxon>eudicotyledons</taxon>
        <taxon>Gunneridae</taxon>
        <taxon>Pentapetalae</taxon>
        <taxon>rosids</taxon>
        <taxon>malvids</taxon>
        <taxon>Malvales</taxon>
        <taxon>Malvaceae</taxon>
        <taxon>Malvoideae</taxon>
        <taxon>Gossypium</taxon>
    </lineage>
</organism>
<protein>
    <submittedName>
        <fullName evidence="1">Uncharacterized protein</fullName>
    </submittedName>
</protein>
<keyword evidence="2" id="KW-1185">Reference proteome</keyword>
<dbReference type="EMBL" id="CM017688">
    <property type="protein sequence ID" value="TYH32258.1"/>
    <property type="molecule type" value="Genomic_DNA"/>
</dbReference>
<evidence type="ECO:0000313" key="2">
    <source>
        <dbReference type="Proteomes" id="UP000323506"/>
    </source>
</evidence>
<dbReference type="Proteomes" id="UP000323506">
    <property type="component" value="Chromosome A01"/>
</dbReference>
<name>A0A5D2HQ78_GOSDA</name>